<dbReference type="InterPro" id="IPR003819">
    <property type="entry name" value="TauD/TfdA-like"/>
</dbReference>
<keyword evidence="4" id="KW-1185">Reference proteome</keyword>
<dbReference type="RefSeq" id="XP_070918756.1">
    <property type="nucleotide sequence ID" value="XM_071062655.1"/>
</dbReference>
<organism evidence="3 4">
    <name type="scientific">Madurella fahalii</name>
    <dbReference type="NCBI Taxonomy" id="1157608"/>
    <lineage>
        <taxon>Eukaryota</taxon>
        <taxon>Fungi</taxon>
        <taxon>Dikarya</taxon>
        <taxon>Ascomycota</taxon>
        <taxon>Pezizomycotina</taxon>
        <taxon>Sordariomycetes</taxon>
        <taxon>Sordariomycetidae</taxon>
        <taxon>Sordariales</taxon>
        <taxon>Sordariales incertae sedis</taxon>
        <taxon>Madurella</taxon>
    </lineage>
</organism>
<evidence type="ECO:0000256" key="1">
    <source>
        <dbReference type="ARBA" id="ARBA00023002"/>
    </source>
</evidence>
<dbReference type="PANTHER" id="PTHR10696:SF54">
    <property type="entry name" value="FAMILY OXIDOREDUCTASE, PUTATIVE (AFU_ORTHOLOGUE AFUA_4G13850)-RELATED"/>
    <property type="match status" value="1"/>
</dbReference>
<dbReference type="GeneID" id="98177978"/>
<dbReference type="InterPro" id="IPR050411">
    <property type="entry name" value="AlphaKG_dependent_hydroxylases"/>
</dbReference>
<dbReference type="PANTHER" id="PTHR10696">
    <property type="entry name" value="GAMMA-BUTYROBETAINE HYDROXYLASE-RELATED"/>
    <property type="match status" value="1"/>
</dbReference>
<evidence type="ECO:0000313" key="3">
    <source>
        <dbReference type="EMBL" id="GAB1317025.1"/>
    </source>
</evidence>
<dbReference type="EMBL" id="BAAFSV010000004">
    <property type="protein sequence ID" value="GAB1317025.1"/>
    <property type="molecule type" value="Genomic_DNA"/>
</dbReference>
<sequence length="377" mass="41958">MESFPLLVLDFPENISGDLAWTGADFESEDDFTDYLTTDDVAEINAAVKHFLGLGLARGLVSPRTFPLSDGLAKRLNAITDHVYNGRGFHRLRGLNPASYTEAENVVLYAGITSYVADKRARNIDHIRDRSRAPEAAVEELKPLELAVPMSFHTDVDTGDILSMFIQSLPLEGGDQFIASIVSIYNDLMDCNPEVLRLLSENWYWERAHRPAPDEEIVRTYNRPLIGFDGGKLQVNLAGTFLGANPKAPFSLPGAPTLSEEKRAALRAVQEAAVRVSLRITPQAGDMLFLNNFSLLHARSSFVDSPDDVLKQRYLMRLWLHDTEKGWNSAPALQRNLADNFDLDPPSQGLYTGEEWDAIPRGMRVKQMGVSGNDCHD</sequence>
<comment type="caution">
    <text evidence="3">The sequence shown here is derived from an EMBL/GenBank/DDBJ whole genome shotgun (WGS) entry which is preliminary data.</text>
</comment>
<proteinExistence type="predicted"/>
<dbReference type="Proteomes" id="UP001628179">
    <property type="component" value="Unassembled WGS sequence"/>
</dbReference>
<reference evidence="3 4" key="1">
    <citation type="submission" date="2024-09" db="EMBL/GenBank/DDBJ databases">
        <title>Itraconazole resistance in Madurella fahalii resulting from another homologue of gene encoding cytochrome P450 14-alpha sterol demethylase (CYP51).</title>
        <authorList>
            <person name="Yoshioka I."/>
            <person name="Fahal A.H."/>
            <person name="Kaneko S."/>
            <person name="Yaguchi T."/>
        </authorList>
    </citation>
    <scope>NUCLEOTIDE SEQUENCE [LARGE SCALE GENOMIC DNA]</scope>
    <source>
        <strain evidence="3 4">IFM 68171</strain>
    </source>
</reference>
<dbReference type="Gene3D" id="3.60.130.10">
    <property type="entry name" value="Clavaminate synthase-like"/>
    <property type="match status" value="1"/>
</dbReference>
<dbReference type="SUPFAM" id="SSF51197">
    <property type="entry name" value="Clavaminate synthase-like"/>
    <property type="match status" value="1"/>
</dbReference>
<keyword evidence="1" id="KW-0560">Oxidoreductase</keyword>
<name>A0ABQ0GHJ7_9PEZI</name>
<accession>A0ABQ0GHJ7</accession>
<protein>
    <submittedName>
        <fullName evidence="3">TauD/TfdA-like domain-containing protein</fullName>
    </submittedName>
</protein>
<evidence type="ECO:0000313" key="4">
    <source>
        <dbReference type="Proteomes" id="UP001628179"/>
    </source>
</evidence>
<feature type="domain" description="TauD/TfdA-like" evidence="2">
    <location>
        <begin position="65"/>
        <end position="319"/>
    </location>
</feature>
<dbReference type="InterPro" id="IPR042098">
    <property type="entry name" value="TauD-like_sf"/>
</dbReference>
<gene>
    <name evidence="3" type="ORF">MFIFM68171_07235</name>
</gene>
<dbReference type="Pfam" id="PF02668">
    <property type="entry name" value="TauD"/>
    <property type="match status" value="1"/>
</dbReference>
<evidence type="ECO:0000259" key="2">
    <source>
        <dbReference type="Pfam" id="PF02668"/>
    </source>
</evidence>